<evidence type="ECO:0000259" key="3">
    <source>
        <dbReference type="Pfam" id="PF01370"/>
    </source>
</evidence>
<dbReference type="Gene3D" id="3.40.50.720">
    <property type="entry name" value="NAD(P)-binding Rossmann-like Domain"/>
    <property type="match status" value="1"/>
</dbReference>
<reference evidence="4 5" key="1">
    <citation type="submission" date="2016-10" db="EMBL/GenBank/DDBJ databases">
        <title>Genome sequence of the basidiomycete white-rot fungus Trametes pubescens.</title>
        <authorList>
            <person name="Makela M.R."/>
            <person name="Granchi Z."/>
            <person name="Peng M."/>
            <person name="De Vries R.P."/>
            <person name="Grigoriev I."/>
            <person name="Riley R."/>
            <person name="Hilden K."/>
        </authorList>
    </citation>
    <scope>NUCLEOTIDE SEQUENCE [LARGE SCALE GENOMIC DNA]</scope>
    <source>
        <strain evidence="4 5">FBCC735</strain>
    </source>
</reference>
<dbReference type="InterPro" id="IPR050425">
    <property type="entry name" value="NAD(P)_dehydrat-like"/>
</dbReference>
<dbReference type="GO" id="GO:0016616">
    <property type="term" value="F:oxidoreductase activity, acting on the CH-OH group of donors, NAD or NADP as acceptor"/>
    <property type="evidence" value="ECO:0007669"/>
    <property type="project" value="TreeGrafter"/>
</dbReference>
<keyword evidence="5" id="KW-1185">Reference proteome</keyword>
<name>A0A1M2W4U7_TRAPU</name>
<dbReference type="OrthoDB" id="2735536at2759"/>
<evidence type="ECO:0000256" key="1">
    <source>
        <dbReference type="ARBA" id="ARBA00023002"/>
    </source>
</evidence>
<evidence type="ECO:0000313" key="4">
    <source>
        <dbReference type="EMBL" id="OJT14836.1"/>
    </source>
</evidence>
<evidence type="ECO:0000313" key="5">
    <source>
        <dbReference type="Proteomes" id="UP000184267"/>
    </source>
</evidence>
<comment type="caution">
    <text evidence="4">The sequence shown here is derived from an EMBL/GenBank/DDBJ whole genome shotgun (WGS) entry which is preliminary data.</text>
</comment>
<feature type="domain" description="NAD-dependent epimerase/dehydratase" evidence="3">
    <location>
        <begin position="9"/>
        <end position="273"/>
    </location>
</feature>
<evidence type="ECO:0000256" key="2">
    <source>
        <dbReference type="ARBA" id="ARBA00023445"/>
    </source>
</evidence>
<dbReference type="Pfam" id="PF01370">
    <property type="entry name" value="Epimerase"/>
    <property type="match status" value="1"/>
</dbReference>
<proteinExistence type="inferred from homology"/>
<dbReference type="EMBL" id="MNAD01000234">
    <property type="protein sequence ID" value="OJT14836.1"/>
    <property type="molecule type" value="Genomic_DNA"/>
</dbReference>
<comment type="similarity">
    <text evidence="2">Belongs to the NAD(P)-dependent epimerase/dehydratase family. Dihydroflavonol-4-reductase subfamily.</text>
</comment>
<keyword evidence="1" id="KW-0560">Oxidoreductase</keyword>
<dbReference type="InterPro" id="IPR001509">
    <property type="entry name" value="Epimerase_deHydtase"/>
</dbReference>
<dbReference type="OMA" id="DPCDEKK"/>
<sequence>MPAITSGRVLVTGANGFVAVWVLKYLLERSFTVRGTIRSESKGVYLRELFKAHGDKLELVVVPDITKAGAFDEAVQNVDAILHIASPVNVEADDPNDVILPALEGTKSVLNSALKHRETVKRVVITSSTAAVVSTLPPGSAPRVLDEKDFNQDAVKDVQENGPAAAGWQTYRASKVLAERAAWDFYEAEKAKAGGELGWELTVVAPPFIFGPFVHEASSLDTVGGTAGDWADHVVKGDLSGDRLVKNGSEWVDVRDLAHAQVLALITPDAGGERFIIRGGAYVWQQFVNASRPYSDKIPAGEPEAYDPAKIVQLVSYNAEKSQRILGIRYRTLEQTSKDVIEDFKARGWL</sequence>
<dbReference type="SUPFAM" id="SSF51735">
    <property type="entry name" value="NAD(P)-binding Rossmann-fold domains"/>
    <property type="match status" value="1"/>
</dbReference>
<dbReference type="PANTHER" id="PTHR10366:SF564">
    <property type="entry name" value="STEROL-4-ALPHA-CARBOXYLATE 3-DEHYDROGENASE, DECARBOXYLATING"/>
    <property type="match status" value="1"/>
</dbReference>
<gene>
    <name evidence="4" type="ORF">TRAPUB_8630</name>
</gene>
<dbReference type="Proteomes" id="UP000184267">
    <property type="component" value="Unassembled WGS sequence"/>
</dbReference>
<protein>
    <submittedName>
        <fullName evidence="4">NADPH-dependent aldehyde reductase ARI1</fullName>
    </submittedName>
</protein>
<organism evidence="4 5">
    <name type="scientific">Trametes pubescens</name>
    <name type="common">White-rot fungus</name>
    <dbReference type="NCBI Taxonomy" id="154538"/>
    <lineage>
        <taxon>Eukaryota</taxon>
        <taxon>Fungi</taxon>
        <taxon>Dikarya</taxon>
        <taxon>Basidiomycota</taxon>
        <taxon>Agaricomycotina</taxon>
        <taxon>Agaricomycetes</taxon>
        <taxon>Polyporales</taxon>
        <taxon>Polyporaceae</taxon>
        <taxon>Trametes</taxon>
    </lineage>
</organism>
<dbReference type="PANTHER" id="PTHR10366">
    <property type="entry name" value="NAD DEPENDENT EPIMERASE/DEHYDRATASE"/>
    <property type="match status" value="1"/>
</dbReference>
<accession>A0A1M2W4U7</accession>
<dbReference type="AlphaFoldDB" id="A0A1M2W4U7"/>
<dbReference type="InterPro" id="IPR036291">
    <property type="entry name" value="NAD(P)-bd_dom_sf"/>
</dbReference>
<dbReference type="STRING" id="154538.A0A1M2W4U7"/>